<name>A0ACC3YTK5_COLTU</name>
<reference evidence="1 2" key="1">
    <citation type="journal article" date="2020" name="Phytopathology">
        <title>Genome Sequence Resources of Colletotrichum truncatum, C. plurivorum, C. musicola, and C. sojae: Four Species Pathogenic to Soybean (Glycine max).</title>
        <authorList>
            <person name="Rogerio F."/>
            <person name="Boufleur T.R."/>
            <person name="Ciampi-Guillardi M."/>
            <person name="Sukno S.A."/>
            <person name="Thon M.R."/>
            <person name="Massola Junior N.S."/>
            <person name="Baroncelli R."/>
        </authorList>
    </citation>
    <scope>NUCLEOTIDE SEQUENCE [LARGE SCALE GENOMIC DNA]</scope>
    <source>
        <strain evidence="1 2">CMES1059</strain>
    </source>
</reference>
<evidence type="ECO:0000313" key="1">
    <source>
        <dbReference type="EMBL" id="KAL0935285.1"/>
    </source>
</evidence>
<organism evidence="1 2">
    <name type="scientific">Colletotrichum truncatum</name>
    <name type="common">Anthracnose fungus</name>
    <name type="synonym">Colletotrichum capsici</name>
    <dbReference type="NCBI Taxonomy" id="5467"/>
    <lineage>
        <taxon>Eukaryota</taxon>
        <taxon>Fungi</taxon>
        <taxon>Dikarya</taxon>
        <taxon>Ascomycota</taxon>
        <taxon>Pezizomycotina</taxon>
        <taxon>Sordariomycetes</taxon>
        <taxon>Hypocreomycetidae</taxon>
        <taxon>Glomerellales</taxon>
        <taxon>Glomerellaceae</taxon>
        <taxon>Colletotrichum</taxon>
        <taxon>Colletotrichum truncatum species complex</taxon>
    </lineage>
</organism>
<dbReference type="Proteomes" id="UP000805649">
    <property type="component" value="Unassembled WGS sequence"/>
</dbReference>
<proteinExistence type="predicted"/>
<keyword evidence="2" id="KW-1185">Reference proteome</keyword>
<sequence>MLDARSYPLLVGLIVLVWLARPTHAFGAGNIASISKIEGQNWRHGDIEDALLTIAMARAMNGKKFSKMMVSRVYFGNWLRDYSQAIDVGTVKSVSAEAIRLLLCVLGFLTFGYGSKEFEVTADRLGCYRPEDHIDNPKNYADNADARQYDRRLRGPVDEGTELAIDDRTGMKNYIANEQAGIMTSAAHVRKLFGTCIELARGYARNKNEADLYEAMRLMGTGLHCLEDYFAHSNYTELALIEMGERDVFPHVGSDTRIRLEGARDEVYPIVTGTFGGVDFLHSVTGEVSDKLTQNEIEELEGTLQESKNNDTSILRNLLDMIPDGIFGGKHQSNRVDELQSNATSSQLQNMQVSPRDPEEFTRYIQDVFKQIMPAIEFHDEILQGISEAVEKIPVLPKILEQLEEQLSKFVFSLIAPFILPVITQIRNELRTGSAEIIESSEREQHVVFEDDRCSDPTHSMLSKDHFTNILNEIAGRCAALTVQWVVPQLMEAIDDEGVDVNRTLNRIIYGVLHHPAQRDMGDDGAREGRQKIFRFVEEWWNNMDRSQQDDYRRKLSREGVQRGENHKEGQHDTGHGHGCNGKLHMRKQFGEPKTWEDKVADKAAGAILEGASGALAGLVQQQTGVKVPQYKHQSEQEESSGGAGGLIGSILGGVFKKDETESHHSSRRDDDGSYTQTTTEYGHHGNKYGQAEYSETQYSGGGGRSEYRRYEQEDSHGGRQTSGYGYQETTETRTSYGGGYEQRTESRRYEGNTESGYGGRRQEESGYGGGRGDDEGGYGGGRRHEESSYGGGGGYGGRREEESSYGGGGGYGGRREDESSYGGGRRDDEGGYGGGRRHEESSYGRQEGGYGRQEESYGGGRRDDEDNYGGGRRQEESYGRRRDDDDERREGGGGGGFGDFIGKVAESFGDNNNRRW</sequence>
<evidence type="ECO:0000313" key="2">
    <source>
        <dbReference type="Proteomes" id="UP000805649"/>
    </source>
</evidence>
<dbReference type="EMBL" id="VUJX02000006">
    <property type="protein sequence ID" value="KAL0935285.1"/>
    <property type="molecule type" value="Genomic_DNA"/>
</dbReference>
<gene>
    <name evidence="1" type="ORF">CTRU02_209876</name>
</gene>
<accession>A0ACC3YTK5</accession>
<protein>
    <submittedName>
        <fullName evidence="1">Nima-interacting protein</fullName>
    </submittedName>
</protein>
<comment type="caution">
    <text evidence="1">The sequence shown here is derived from an EMBL/GenBank/DDBJ whole genome shotgun (WGS) entry which is preliminary data.</text>
</comment>